<dbReference type="EMBL" id="FCOA02000038">
    <property type="protein sequence ID" value="SAK91544.1"/>
    <property type="molecule type" value="Genomic_DNA"/>
</dbReference>
<organism evidence="3 4">
    <name type="scientific">Caballeronia hypogeia</name>
    <dbReference type="NCBI Taxonomy" id="1777140"/>
    <lineage>
        <taxon>Bacteria</taxon>
        <taxon>Pseudomonadati</taxon>
        <taxon>Pseudomonadota</taxon>
        <taxon>Betaproteobacteria</taxon>
        <taxon>Burkholderiales</taxon>
        <taxon>Burkholderiaceae</taxon>
        <taxon>Caballeronia</taxon>
    </lineage>
</organism>
<dbReference type="Proteomes" id="UP000054851">
    <property type="component" value="Unassembled WGS sequence"/>
</dbReference>
<dbReference type="AlphaFoldDB" id="A0A158DA39"/>
<feature type="region of interest" description="Disordered" evidence="1">
    <location>
        <begin position="32"/>
        <end position="73"/>
    </location>
</feature>
<dbReference type="PROSITE" id="PS51257">
    <property type="entry name" value="PROKAR_LIPOPROTEIN"/>
    <property type="match status" value="1"/>
</dbReference>
<sequence length="413" mass="42817">MRKEKYISPRWMHAAVSAIALATLAACGGGGGSSGNSSSPVASSTPASGTAPTSPGDTGASTPATSTTPTLAAATPVLDGTAIGATQWNDGSTSTGGAGQAVSNLNCTVAGAKYSYAHVSIYQNGKQLALPANIGTVVPTMARQTGCVYPVHTVDASGKIRMDVTSNASYTLGQFFSVWGQPLSTTNLAGLTGNVTAWVNTGGTLAKYTGDLAGLVLPQHGEVTLVVDTPPAQIATYTWTDPPPFTSTVSTLTYGGVLGSLYWPDGNTSTGGTGATVDGLICAAGMAETFHVHSHVAIFKDGQWLAFPKNVGILPQCNYETHTHDNTGIIHIETPNVKNFTLGQVFDIWGQPLSSTNVAGITGNIVVYINDNGDVRRYTGDPRNIPLTSLRDITFQIGTPLTTLPTYSWYEPQ</sequence>
<keyword evidence="2" id="KW-0732">Signal</keyword>
<proteinExistence type="predicted"/>
<evidence type="ECO:0000256" key="2">
    <source>
        <dbReference type="SAM" id="SignalP"/>
    </source>
</evidence>
<feature type="chain" id="PRO_5007623876" description="Lipoprotein" evidence="2">
    <location>
        <begin position="29"/>
        <end position="413"/>
    </location>
</feature>
<evidence type="ECO:0000313" key="3">
    <source>
        <dbReference type="EMBL" id="SAK91544.1"/>
    </source>
</evidence>
<evidence type="ECO:0008006" key="5">
    <source>
        <dbReference type="Google" id="ProtNLM"/>
    </source>
</evidence>
<dbReference type="STRING" id="1777140.AWB79_06710"/>
<protein>
    <recommendedName>
        <fullName evidence="5">Lipoprotein</fullName>
    </recommendedName>
</protein>
<keyword evidence="4" id="KW-1185">Reference proteome</keyword>
<accession>A0A158DA39</accession>
<feature type="compositionally biased region" description="Low complexity" evidence="1">
    <location>
        <begin position="35"/>
        <end position="73"/>
    </location>
</feature>
<reference evidence="3" key="1">
    <citation type="submission" date="2016-01" db="EMBL/GenBank/DDBJ databases">
        <authorList>
            <person name="Peeters C."/>
        </authorList>
    </citation>
    <scope>NUCLEOTIDE SEQUENCE</scope>
    <source>
        <strain evidence="3">LMG 29322</strain>
    </source>
</reference>
<comment type="caution">
    <text evidence="3">The sequence shown here is derived from an EMBL/GenBank/DDBJ whole genome shotgun (WGS) entry which is preliminary data.</text>
</comment>
<evidence type="ECO:0000256" key="1">
    <source>
        <dbReference type="SAM" id="MobiDB-lite"/>
    </source>
</evidence>
<evidence type="ECO:0000313" key="4">
    <source>
        <dbReference type="Proteomes" id="UP000054851"/>
    </source>
</evidence>
<gene>
    <name evidence="3" type="ORF">AWB79_06710</name>
</gene>
<feature type="signal peptide" evidence="2">
    <location>
        <begin position="1"/>
        <end position="28"/>
    </location>
</feature>
<name>A0A158DA39_9BURK</name>